<dbReference type="Proteomes" id="UP000319148">
    <property type="component" value="Unassembled WGS sequence"/>
</dbReference>
<dbReference type="RefSeq" id="WP_139941076.1">
    <property type="nucleotide sequence ID" value="NZ_JBHSYP010000006.1"/>
</dbReference>
<dbReference type="PANTHER" id="PTHR45947">
    <property type="entry name" value="SULFOQUINOVOSYL TRANSFERASE SQD2"/>
    <property type="match status" value="1"/>
</dbReference>
<dbReference type="InterPro" id="IPR001296">
    <property type="entry name" value="Glyco_trans_1"/>
</dbReference>
<evidence type="ECO:0000313" key="3">
    <source>
        <dbReference type="EMBL" id="TPD59413.1"/>
    </source>
</evidence>
<dbReference type="GO" id="GO:0016757">
    <property type="term" value="F:glycosyltransferase activity"/>
    <property type="evidence" value="ECO:0007669"/>
    <property type="project" value="InterPro"/>
</dbReference>
<name>A0A501PG45_9PROT</name>
<comment type="caution">
    <text evidence="3">The sequence shown here is derived from an EMBL/GenBank/DDBJ whole genome shotgun (WGS) entry which is preliminary data.</text>
</comment>
<dbReference type="InterPro" id="IPR050194">
    <property type="entry name" value="Glycosyltransferase_grp1"/>
</dbReference>
<organism evidence="3 4">
    <name type="scientific">Emcibacter nanhaiensis</name>
    <dbReference type="NCBI Taxonomy" id="1505037"/>
    <lineage>
        <taxon>Bacteria</taxon>
        <taxon>Pseudomonadati</taxon>
        <taxon>Pseudomonadota</taxon>
        <taxon>Alphaproteobacteria</taxon>
        <taxon>Emcibacterales</taxon>
        <taxon>Emcibacteraceae</taxon>
        <taxon>Emcibacter</taxon>
    </lineage>
</organism>
<dbReference type="Gene3D" id="3.40.50.2000">
    <property type="entry name" value="Glycogen Phosphorylase B"/>
    <property type="match status" value="2"/>
</dbReference>
<gene>
    <name evidence="3" type="ORF">FIV46_11505</name>
</gene>
<dbReference type="AlphaFoldDB" id="A0A501PG45"/>
<reference evidence="4" key="1">
    <citation type="submission" date="2019-06" db="EMBL/GenBank/DDBJ databases">
        <title>The complete genome of Emcibacter congregatus ZYLT.</title>
        <authorList>
            <person name="Zhao Z."/>
        </authorList>
    </citation>
    <scope>NUCLEOTIDE SEQUENCE [LARGE SCALE GENOMIC DNA]</scope>
    <source>
        <strain evidence="4">MCCC 1A06723</strain>
    </source>
</reference>
<feature type="domain" description="Glycosyltransferase subfamily 4-like N-terminal" evidence="2">
    <location>
        <begin position="54"/>
        <end position="200"/>
    </location>
</feature>
<feature type="domain" description="Glycosyl transferase family 1" evidence="1">
    <location>
        <begin position="203"/>
        <end position="351"/>
    </location>
</feature>
<dbReference type="Pfam" id="PF13439">
    <property type="entry name" value="Glyco_transf_4"/>
    <property type="match status" value="1"/>
</dbReference>
<dbReference type="PANTHER" id="PTHR45947:SF15">
    <property type="entry name" value="TEICHURONIC ACID BIOSYNTHESIS GLYCOSYLTRANSFERASE TUAC-RELATED"/>
    <property type="match status" value="1"/>
</dbReference>
<sequence length="388" mass="43066">MHILTITSLYPNCLQPRHGIFVKTRFEYLDKIPGFSRTVIAPVAWAPVLSWLPGHRFRLYAGVPERENQNGIEVYHPRYTTIPGTGLVDVGRAMEKAAGSVIAEVFNHAEQFDLIDGQYLYPDGVAAAYVACKLDKPLVLTARGSDVNYWMTREDARTKILDAIDYADAVICVSQALKKSLMEYGVAEEKLVVLPNGVDETVFHREHKPTTHQDYLLSVGNLVPLKGHDIALRALSSLPDKKLIIIGQGPEEKALKQLARDLAIFDRVIFLGHVPQRDLARYYVHADAVLLMSSMEGMPNVILESLACGTPVIATSVGGIPEIVDDSKGILLKERSPEALAQALADFYSKNWDHDAIAASMKSLDWVSVAERQHDLYKKVLAGRWAKI</sequence>
<accession>A0A501PG45</accession>
<dbReference type="OrthoDB" id="258796at2"/>
<evidence type="ECO:0000313" key="4">
    <source>
        <dbReference type="Proteomes" id="UP000319148"/>
    </source>
</evidence>
<proteinExistence type="predicted"/>
<protein>
    <submittedName>
        <fullName evidence="3">Glycosyltransferase family 4 protein</fullName>
    </submittedName>
</protein>
<dbReference type="InterPro" id="IPR028098">
    <property type="entry name" value="Glyco_trans_4-like_N"/>
</dbReference>
<dbReference type="Pfam" id="PF00534">
    <property type="entry name" value="Glycos_transf_1"/>
    <property type="match status" value="1"/>
</dbReference>
<dbReference type="SUPFAM" id="SSF53756">
    <property type="entry name" value="UDP-Glycosyltransferase/glycogen phosphorylase"/>
    <property type="match status" value="1"/>
</dbReference>
<evidence type="ECO:0000259" key="1">
    <source>
        <dbReference type="Pfam" id="PF00534"/>
    </source>
</evidence>
<keyword evidence="3" id="KW-0808">Transferase</keyword>
<evidence type="ECO:0000259" key="2">
    <source>
        <dbReference type="Pfam" id="PF13439"/>
    </source>
</evidence>
<dbReference type="EMBL" id="VFIY01000014">
    <property type="protein sequence ID" value="TPD59413.1"/>
    <property type="molecule type" value="Genomic_DNA"/>
</dbReference>
<keyword evidence="4" id="KW-1185">Reference proteome</keyword>